<organism evidence="1">
    <name type="scientific">Arundo donax</name>
    <name type="common">Giant reed</name>
    <name type="synonym">Donax arundinaceus</name>
    <dbReference type="NCBI Taxonomy" id="35708"/>
    <lineage>
        <taxon>Eukaryota</taxon>
        <taxon>Viridiplantae</taxon>
        <taxon>Streptophyta</taxon>
        <taxon>Embryophyta</taxon>
        <taxon>Tracheophyta</taxon>
        <taxon>Spermatophyta</taxon>
        <taxon>Magnoliopsida</taxon>
        <taxon>Liliopsida</taxon>
        <taxon>Poales</taxon>
        <taxon>Poaceae</taxon>
        <taxon>PACMAD clade</taxon>
        <taxon>Arundinoideae</taxon>
        <taxon>Arundineae</taxon>
        <taxon>Arundo</taxon>
    </lineage>
</organism>
<evidence type="ECO:0000313" key="1">
    <source>
        <dbReference type="EMBL" id="JAE35571.1"/>
    </source>
</evidence>
<dbReference type="EMBL" id="GBRH01162325">
    <property type="protein sequence ID" value="JAE35571.1"/>
    <property type="molecule type" value="Transcribed_RNA"/>
</dbReference>
<reference evidence="1" key="1">
    <citation type="submission" date="2014-09" db="EMBL/GenBank/DDBJ databases">
        <authorList>
            <person name="Magalhaes I.L.F."/>
            <person name="Oliveira U."/>
            <person name="Santos F.R."/>
            <person name="Vidigal T.H.D.A."/>
            <person name="Brescovit A.D."/>
            <person name="Santos A.J."/>
        </authorList>
    </citation>
    <scope>NUCLEOTIDE SEQUENCE</scope>
    <source>
        <tissue evidence="1">Shoot tissue taken approximately 20 cm above the soil surface</tissue>
    </source>
</reference>
<sequence>MASAGAWGRLRP</sequence>
<protein>
    <submittedName>
        <fullName evidence="1">Uncharacterized protein</fullName>
    </submittedName>
</protein>
<name>A0A0A9HL43_ARUDO</name>
<proteinExistence type="predicted"/>
<accession>A0A0A9HL43</accession>
<reference evidence="1" key="2">
    <citation type="journal article" date="2015" name="Data Brief">
        <title>Shoot transcriptome of the giant reed, Arundo donax.</title>
        <authorList>
            <person name="Barrero R.A."/>
            <person name="Guerrero F.D."/>
            <person name="Moolhuijzen P."/>
            <person name="Goolsby J.A."/>
            <person name="Tidwell J."/>
            <person name="Bellgard S.E."/>
            <person name="Bellgard M.I."/>
        </authorList>
    </citation>
    <scope>NUCLEOTIDE SEQUENCE</scope>
    <source>
        <tissue evidence="1">Shoot tissue taken approximately 20 cm above the soil surface</tissue>
    </source>
</reference>